<dbReference type="CDD" id="cd18820">
    <property type="entry name" value="GH43_LbAraf43-like"/>
    <property type="match status" value="1"/>
</dbReference>
<dbReference type="Pfam" id="PF04616">
    <property type="entry name" value="Glyco_hydro_43"/>
    <property type="match status" value="1"/>
</dbReference>
<evidence type="ECO:0000256" key="1">
    <source>
        <dbReference type="ARBA" id="ARBA00022729"/>
    </source>
</evidence>
<dbReference type="EMBL" id="CAJVCE010000015">
    <property type="protein sequence ID" value="CAG7650552.1"/>
    <property type="molecule type" value="Genomic_DNA"/>
</dbReference>
<dbReference type="PIRSF" id="PIRSF025414">
    <property type="entry name" value="Alpha-L-arabinofuranosidase"/>
    <property type="match status" value="1"/>
</dbReference>
<protein>
    <submittedName>
        <fullName evidence="6">Extracellular exo-alpha-(1-&gt;5)-L-arabinofuranosidase</fullName>
        <ecNumber evidence="6">3.2.1.55</ecNumber>
    </submittedName>
</protein>
<evidence type="ECO:0000256" key="4">
    <source>
        <dbReference type="RuleBase" id="RU361187"/>
    </source>
</evidence>
<keyword evidence="7" id="KW-1185">Reference proteome</keyword>
<dbReference type="GO" id="GO:0046556">
    <property type="term" value="F:alpha-L-arabinofuranosidase activity"/>
    <property type="evidence" value="ECO:0007669"/>
    <property type="project" value="UniProtKB-EC"/>
</dbReference>
<evidence type="ECO:0000313" key="6">
    <source>
        <dbReference type="EMBL" id="CAG7650552.1"/>
    </source>
</evidence>
<comment type="caution">
    <text evidence="6">The sequence shown here is derived from an EMBL/GenBank/DDBJ whole genome shotgun (WGS) entry which is preliminary data.</text>
</comment>
<dbReference type="Proteomes" id="UP000730618">
    <property type="component" value="Unassembled WGS sequence"/>
</dbReference>
<dbReference type="PANTHER" id="PTHR43817:SF1">
    <property type="entry name" value="HYDROLASE, FAMILY 43, PUTATIVE (AFU_ORTHOLOGUE AFUA_3G01660)-RELATED"/>
    <property type="match status" value="1"/>
</dbReference>
<dbReference type="InterPro" id="IPR006710">
    <property type="entry name" value="Glyco_hydro_43"/>
</dbReference>
<keyword evidence="2 4" id="KW-0378">Hydrolase</keyword>
<gene>
    <name evidence="6" type="ORF">PAECIP111802_04749</name>
</gene>
<comment type="similarity">
    <text evidence="4">Belongs to the glycosyl hydrolase 43 family.</text>
</comment>
<evidence type="ECO:0000256" key="2">
    <source>
        <dbReference type="ARBA" id="ARBA00022801"/>
    </source>
</evidence>
<keyword evidence="3 4" id="KW-0326">Glycosidase</keyword>
<dbReference type="InterPro" id="IPR016828">
    <property type="entry name" value="Alpha-L-arabinofuranosidase"/>
</dbReference>
<sequence>MGTFANPIKDGGADPWMIFKDGTYYYTQTTGKDISVWQTHSIEAIGTAERRVVWTPPQEGPMSRSIWAPELHALQGKWYIYFAADDGKNENHRMYVLESEGEDPFGPYRVKGNIGDRTNKWAIDGTVLQKEDGSLYFIWSGWEGDVNVSQKLYIARMSNPWTIEGERVEIACPEYDWETIGDPKVLEGPQVLLHEDRIHIVYSASGSWTDDYCLGLLSARKDTDVLDPASWSKWPEPVFRRTSDVFGPGHCSFARSPDGSEHWIVYHAAKHQGAGWKRNVRAQRFDWTADGRPVFGEPVSPGTPLQKPSGAMVEHR</sequence>
<accession>A0ABM8VMW4</accession>
<feature type="region of interest" description="Disordered" evidence="5">
    <location>
        <begin position="293"/>
        <end position="316"/>
    </location>
</feature>
<dbReference type="PANTHER" id="PTHR43817">
    <property type="entry name" value="GLYCOSYL HYDROLASE"/>
    <property type="match status" value="1"/>
</dbReference>
<keyword evidence="1" id="KW-0732">Signal</keyword>
<evidence type="ECO:0000256" key="3">
    <source>
        <dbReference type="ARBA" id="ARBA00023295"/>
    </source>
</evidence>
<dbReference type="EC" id="3.2.1.55" evidence="6"/>
<evidence type="ECO:0000256" key="5">
    <source>
        <dbReference type="SAM" id="MobiDB-lite"/>
    </source>
</evidence>
<organism evidence="6 7">
    <name type="scientific">Paenibacillus allorhizosphaerae</name>
    <dbReference type="NCBI Taxonomy" id="2849866"/>
    <lineage>
        <taxon>Bacteria</taxon>
        <taxon>Bacillati</taxon>
        <taxon>Bacillota</taxon>
        <taxon>Bacilli</taxon>
        <taxon>Bacillales</taxon>
        <taxon>Paenibacillaceae</taxon>
        <taxon>Paenibacillus</taxon>
    </lineage>
</organism>
<reference evidence="6 7" key="1">
    <citation type="submission" date="2021-06" db="EMBL/GenBank/DDBJ databases">
        <authorList>
            <person name="Criscuolo A."/>
        </authorList>
    </citation>
    <scope>NUCLEOTIDE SEQUENCE [LARGE SCALE GENOMIC DNA]</scope>
    <source>
        <strain evidence="7">CIP 111802</strain>
    </source>
</reference>
<proteinExistence type="inferred from homology"/>
<name>A0ABM8VMW4_9BACL</name>
<evidence type="ECO:0000313" key="7">
    <source>
        <dbReference type="Proteomes" id="UP000730618"/>
    </source>
</evidence>